<evidence type="ECO:0000313" key="3">
    <source>
        <dbReference type="Proteomes" id="UP000266861"/>
    </source>
</evidence>
<dbReference type="Proteomes" id="UP000266861">
    <property type="component" value="Unassembled WGS sequence"/>
</dbReference>
<accession>A0A397J809</accession>
<evidence type="ECO:0000313" key="2">
    <source>
        <dbReference type="EMBL" id="RHZ83182.1"/>
    </source>
</evidence>
<feature type="compositionally biased region" description="Polar residues" evidence="1">
    <location>
        <begin position="14"/>
        <end position="24"/>
    </location>
</feature>
<evidence type="ECO:0000256" key="1">
    <source>
        <dbReference type="SAM" id="MobiDB-lite"/>
    </source>
</evidence>
<feature type="region of interest" description="Disordered" evidence="1">
    <location>
        <begin position="119"/>
        <end position="141"/>
    </location>
</feature>
<dbReference type="AlphaFoldDB" id="A0A397J809"/>
<comment type="caution">
    <text evidence="2">The sequence shown here is derived from an EMBL/GenBank/DDBJ whole genome shotgun (WGS) entry which is preliminary data.</text>
</comment>
<protein>
    <submittedName>
        <fullName evidence="2">Uncharacterized protein</fullName>
    </submittedName>
</protein>
<dbReference type="EMBL" id="PQFF01000092">
    <property type="protein sequence ID" value="RHZ83182.1"/>
    <property type="molecule type" value="Genomic_DNA"/>
</dbReference>
<keyword evidence="3" id="KW-1185">Reference proteome</keyword>
<feature type="compositionally biased region" description="Basic and acidic residues" evidence="1">
    <location>
        <begin position="121"/>
        <end position="135"/>
    </location>
</feature>
<name>A0A397J809_9GLOM</name>
<organism evidence="2 3">
    <name type="scientific">Diversispora epigaea</name>
    <dbReference type="NCBI Taxonomy" id="1348612"/>
    <lineage>
        <taxon>Eukaryota</taxon>
        <taxon>Fungi</taxon>
        <taxon>Fungi incertae sedis</taxon>
        <taxon>Mucoromycota</taxon>
        <taxon>Glomeromycotina</taxon>
        <taxon>Glomeromycetes</taxon>
        <taxon>Diversisporales</taxon>
        <taxon>Diversisporaceae</taxon>
        <taxon>Diversispora</taxon>
    </lineage>
</organism>
<proteinExistence type="predicted"/>
<sequence length="141" mass="15939">MPSISSISDKKSDANTFKENSNPTTEKKFKSITRAASKKFSEIRQRISIRDQNTESPTIIQDEKNFAVFSLDHSILKNMKINDDNNILNDKTDNVQSNGLLKRNTSLDKVKKAVKRIAGVGKERKGHSEAYHQDGKTNPFE</sequence>
<gene>
    <name evidence="2" type="ORF">Glove_99g332</name>
</gene>
<reference evidence="2 3" key="1">
    <citation type="submission" date="2018-08" db="EMBL/GenBank/DDBJ databases">
        <title>Genome and evolution of the arbuscular mycorrhizal fungus Diversispora epigaea (formerly Glomus versiforme) and its bacterial endosymbionts.</title>
        <authorList>
            <person name="Sun X."/>
            <person name="Fei Z."/>
            <person name="Harrison M."/>
        </authorList>
    </citation>
    <scope>NUCLEOTIDE SEQUENCE [LARGE SCALE GENOMIC DNA]</scope>
    <source>
        <strain evidence="2 3">IT104</strain>
    </source>
</reference>
<feature type="region of interest" description="Disordered" evidence="1">
    <location>
        <begin position="1"/>
        <end position="33"/>
    </location>
</feature>
<dbReference type="OrthoDB" id="2388667at2759"/>